<dbReference type="InterPro" id="IPR027417">
    <property type="entry name" value="P-loop_NTPase"/>
</dbReference>
<keyword evidence="2" id="KW-0472">Membrane</keyword>
<keyword evidence="2" id="KW-0812">Transmembrane</keyword>
<feature type="domain" description="Dynamin N-terminal" evidence="3">
    <location>
        <begin position="835"/>
        <end position="996"/>
    </location>
</feature>
<evidence type="ECO:0000313" key="4">
    <source>
        <dbReference type="EMBL" id="QUY37627.1"/>
    </source>
</evidence>
<evidence type="ECO:0000256" key="2">
    <source>
        <dbReference type="SAM" id="Phobius"/>
    </source>
</evidence>
<dbReference type="Proteomes" id="UP000679388">
    <property type="component" value="Chromosome"/>
</dbReference>
<keyword evidence="2" id="KW-1133">Transmembrane helix</keyword>
<dbReference type="InterPro" id="IPR045063">
    <property type="entry name" value="Dynamin_N"/>
</dbReference>
<feature type="transmembrane region" description="Helical" evidence="2">
    <location>
        <begin position="1219"/>
        <end position="1244"/>
    </location>
</feature>
<accession>A0AAX1MM25</accession>
<dbReference type="Pfam" id="PF00350">
    <property type="entry name" value="Dynamin_N"/>
    <property type="match status" value="1"/>
</dbReference>
<sequence length="1337" mass="150593">MRPNNSNTSTSYLMANQTLQDQSLRNAQDSAFVIFSENQQQISGNTFGGAGYFAETHHAASYNVNQANQSGDDVADLVNSREFGSVDIQTASGMAFNPKYFSTPEQSYAAGAELIYDDNGDMVAKYSGQQIIVPSDQLAHVQQLHQTQIEQAQANGQLDQVDALNQISFTDRIKDENGISSTPLSYAEAQQGTSEFHQGMMPEYARPSSTLDHTSDFAGNVLMATAFVSVIELVPAITRTLKQMGSGALPLKHAGTALLEDLRSNQASTHIQQGAGKAVAAGGLSFMTHIDAGLSAFIVTFAWDVKQILQRYQNSEITRETMMTAIQQAGLNRGILSLVTVAAVSVAGTIGILAPILAQWLVHNVRERQQFEHGLKDIVNGWMRTVNETAQITAQQYQLAYSGHQLAITHQQEQQEKNMNHQQQLNHDIHDLNQIIQNDDFTQEIQTISVSHEPLALDYLQAQNLLIVEQAKNHPELQDCIERFLIENQNNRQVIENAALDAMQLLQYDNQKAAPLSFLDKLKLKVFSQDVLEYQADEPIRTLFTAQLAALRMLKGLQSEQRLSIEFIAFIQSQLYGIQDKLLKQEQTRLNDLEQVYQSMSLAYTTLRQRIIQHEARIERLEKHEQLQDWLQLCHVQKIQGLSYQQMPESLRLCTVINEFIHKTDGVWTWKDLEFLHAFLNHVSLESIDHQQFIQDVYAQSSLKNRLFHQLKKINQKDSYATAQQPSVLLFDELYANSQQDFNLEQIVMAENLATFATGKQNSAWDLALLLLWHLKTAGITPYRMTTIDKQKQNWLNALQQLQQLIDERTLSSALQPQIQQVRDNISTFKLSVPLIGKFSVGKSTLLNTWLEQNIQLTELGACTSYPTEFHFSEYEQQKVVVVTEQGNINQTHREEYTLDIYQQLLVHGTLAQQNILWVEIHLHNAALARHPDLIIVDTPGLESNVGSHEEALIRYSGTANSSFILCVARTHLGEAERQFVLRQYTMGKPISLLVCQEDLIVSRERLAVRQAIAQQSGINEEYSLVRGCSAHDNDVKGLADLLNHIEEQKEYLFEQNFKDHVESLISSAKQNLEQQLAADTSREALQQQKQTIFDSQQQLSEEFEREKVMLLRLVEGRVSTDVIGSIETMLNARKPHYYGAAQSAASTLQAVIQADVQNTFQLATEQYLYPVIERAGQKLNAAIRINQDTALVSYLPNMNGTDESNANAAMMVGGATGVVASLALGLSLPFLIIPGVIGGFFFAEKRKQEKLRFEVDSAVANILNNINQQVIMQLRQIAQAHLEQIYQTIQARLQAESDNIVKIEQQLEIDTATHQLLQQRVSDVCRELDELLKTEN</sequence>
<proteinExistence type="predicted"/>
<organism evidence="4 5">
    <name type="scientific">Acinetobacter junii</name>
    <dbReference type="NCBI Taxonomy" id="40215"/>
    <lineage>
        <taxon>Bacteria</taxon>
        <taxon>Pseudomonadati</taxon>
        <taxon>Pseudomonadota</taxon>
        <taxon>Gammaproteobacteria</taxon>
        <taxon>Moraxellales</taxon>
        <taxon>Moraxellaceae</taxon>
        <taxon>Acinetobacter</taxon>
    </lineage>
</organism>
<dbReference type="EMBL" id="CP059558">
    <property type="protein sequence ID" value="QUY37627.1"/>
    <property type="molecule type" value="Genomic_DNA"/>
</dbReference>
<gene>
    <name evidence="4" type="ORF">H2677_05485</name>
</gene>
<dbReference type="Gene3D" id="3.40.50.300">
    <property type="entry name" value="P-loop containing nucleotide triphosphate hydrolases"/>
    <property type="match status" value="1"/>
</dbReference>
<evidence type="ECO:0000259" key="3">
    <source>
        <dbReference type="Pfam" id="PF00350"/>
    </source>
</evidence>
<dbReference type="RefSeq" id="WP_212639315.1">
    <property type="nucleotide sequence ID" value="NZ_CP059558.1"/>
</dbReference>
<feature type="transmembrane region" description="Helical" evidence="2">
    <location>
        <begin position="335"/>
        <end position="362"/>
    </location>
</feature>
<dbReference type="GeneID" id="70091960"/>
<keyword evidence="1" id="KW-0175">Coiled coil</keyword>
<protein>
    <submittedName>
        <fullName evidence="4">Dynamin family protein</fullName>
    </submittedName>
</protein>
<evidence type="ECO:0000313" key="5">
    <source>
        <dbReference type="Proteomes" id="UP000679388"/>
    </source>
</evidence>
<dbReference type="SUPFAM" id="SSF52540">
    <property type="entry name" value="P-loop containing nucleoside triphosphate hydrolases"/>
    <property type="match status" value="1"/>
</dbReference>
<reference evidence="4" key="1">
    <citation type="submission" date="2020-07" db="EMBL/GenBank/DDBJ databases">
        <title>Acinetobacter junii strain YR7 chromosome and plasmid pNDM-YR7.</title>
        <authorList>
            <person name="Tang B."/>
        </authorList>
    </citation>
    <scope>NUCLEOTIDE SEQUENCE</scope>
    <source>
        <strain evidence="4">YR7</strain>
    </source>
</reference>
<feature type="coiled-coil region" evidence="1">
    <location>
        <begin position="583"/>
        <end position="624"/>
    </location>
</feature>
<name>A0AAX1MM25_ACIJU</name>
<evidence type="ECO:0000256" key="1">
    <source>
        <dbReference type="SAM" id="Coils"/>
    </source>
</evidence>